<name>A0A438DJ96_VITVI</name>
<dbReference type="Proteomes" id="UP000288805">
    <property type="component" value="Unassembled WGS sequence"/>
</dbReference>
<reference evidence="2 3" key="1">
    <citation type="journal article" date="2018" name="PLoS Genet.">
        <title>Population sequencing reveals clonal diversity and ancestral inbreeding in the grapevine cultivar Chardonnay.</title>
        <authorList>
            <person name="Roach M.J."/>
            <person name="Johnson D.L."/>
            <person name="Bohlmann J."/>
            <person name="van Vuuren H.J."/>
            <person name="Jones S.J."/>
            <person name="Pretorius I.S."/>
            <person name="Schmidt S.A."/>
            <person name="Borneman A.R."/>
        </authorList>
    </citation>
    <scope>NUCLEOTIDE SEQUENCE [LARGE SCALE GENOMIC DNA]</scope>
    <source>
        <strain evidence="3">cv. Chardonnay</strain>
        <tissue evidence="2">Leaf</tissue>
    </source>
</reference>
<dbReference type="EMBL" id="QGNW01001606">
    <property type="protein sequence ID" value="RVW35426.1"/>
    <property type="molecule type" value="Genomic_DNA"/>
</dbReference>
<proteinExistence type="predicted"/>
<dbReference type="InterPro" id="IPR038958">
    <property type="entry name" value="PTAC7"/>
</dbReference>
<evidence type="ECO:0000313" key="2">
    <source>
        <dbReference type="EMBL" id="RVW35426.1"/>
    </source>
</evidence>
<feature type="domain" description="DUF4283" evidence="1">
    <location>
        <begin position="262"/>
        <end position="344"/>
    </location>
</feature>
<dbReference type="GO" id="GO:0000427">
    <property type="term" value="C:plastid-encoded plastid RNA polymerase complex"/>
    <property type="evidence" value="ECO:0007669"/>
    <property type="project" value="InterPro"/>
</dbReference>
<gene>
    <name evidence="2" type="primary">PTAC7_0</name>
    <name evidence="2" type="ORF">CK203_077078</name>
</gene>
<dbReference type="PANTHER" id="PTHR37257:SF1">
    <property type="entry name" value="PROTEIN PLASTID TRANSCRIPTIONALLY ACTIVE 7"/>
    <property type="match status" value="1"/>
</dbReference>
<accession>A0A438DJ96</accession>
<dbReference type="AlphaFoldDB" id="A0A438DJ96"/>
<comment type="caution">
    <text evidence="2">The sequence shown here is derived from an EMBL/GenBank/DDBJ whole genome shotgun (WGS) entry which is preliminary data.</text>
</comment>
<dbReference type="OrthoDB" id="1915194at2759"/>
<evidence type="ECO:0000313" key="3">
    <source>
        <dbReference type="Proteomes" id="UP000288805"/>
    </source>
</evidence>
<dbReference type="InterPro" id="IPR025558">
    <property type="entry name" value="DUF4283"/>
</dbReference>
<organism evidence="2 3">
    <name type="scientific">Vitis vinifera</name>
    <name type="common">Grape</name>
    <dbReference type="NCBI Taxonomy" id="29760"/>
    <lineage>
        <taxon>Eukaryota</taxon>
        <taxon>Viridiplantae</taxon>
        <taxon>Streptophyta</taxon>
        <taxon>Embryophyta</taxon>
        <taxon>Tracheophyta</taxon>
        <taxon>Spermatophyta</taxon>
        <taxon>Magnoliopsida</taxon>
        <taxon>eudicotyledons</taxon>
        <taxon>Gunneridae</taxon>
        <taxon>Pentapetalae</taxon>
        <taxon>rosids</taxon>
        <taxon>Vitales</taxon>
        <taxon>Vitaceae</taxon>
        <taxon>Viteae</taxon>
        <taxon>Vitis</taxon>
    </lineage>
</organism>
<evidence type="ECO:0000259" key="1">
    <source>
        <dbReference type="Pfam" id="PF14111"/>
    </source>
</evidence>
<protein>
    <submittedName>
        <fullName evidence="2">Protein plastid transcriptionally active 7</fullName>
    </submittedName>
</protein>
<dbReference type="GO" id="GO:0042793">
    <property type="term" value="P:plastid transcription"/>
    <property type="evidence" value="ECO:0007669"/>
    <property type="project" value="InterPro"/>
</dbReference>
<dbReference type="PANTHER" id="PTHR37257">
    <property type="entry name" value="PROTEIN PLASTID TRANSCRIPTIONALLY ACTIVE 7"/>
    <property type="match status" value="1"/>
</dbReference>
<dbReference type="Pfam" id="PF14111">
    <property type="entry name" value="DUF4283"/>
    <property type="match status" value="1"/>
</dbReference>
<sequence>MWNFHVHVKWIMLEVARNEELEISKWIWFFHSRTFHCLENRSLSFQLYVGGGNSCKSKGPTRQVNHFVTWQREYEEWLREEGECGLLWSQKSFEISVEEVGEKLKGVIVEKVSGLSAWIRFGDLSLRWCLLEGVEACCRDESLERWSNGWKEGRRRFKLERRVNGTGSFLFCFVMAEEGKRFSLLFPIGRDILGGRSVLAETLGVVPPTKARSVISPVKLWRGPSEEPVAGSFADALRKDLGVVRDAAWLQLGESEAHGKEEYFRWCLVGWFGKSPKPFLELSLLKLYALKIWSVKGGLKISAFGGTLMLFEFEDLSEAERVLARGSRRIKENLLNLVRWTPEVFRKIGFCCGGFIAVDEDTACMANLQWARILVKSVGESCMGSCMRAKKLQQQAWSAGGQGRWDGRLTCQLWCGKVSAPSANWGWGCAVFIHEEVDRASDGELGSSVGLFPIDEVRELVQGGGEVAVTERREEGDNGAAPRPFGVAVVDPVFVMTERKEESCEGDLIECLGSCLALLVDSQAAISDELRVQDGSLEHSGKMVKGISVSEARTEVVDPPRVAGLGGVAKGEEFASLPKGGSQPLWELVVGGKTKKDDMLRYKMDRIPFLEEKVRKIQEGGKLLTMDIERLLLSEDNRFDFVNEVAAEAKEYVENNRDEYGGNKKAILHVLSNRVNDAGFYRPDAYMESEPYKPGPGYLKEIET</sequence>